<sequence length="125" mass="14763">MSSLKSFEDLECWKAARELRIFVSQNIIPKFSIEEKYALTSQLRRSSRSVSDNIAEGYGRYHYQENIQFCRIARGSLTEALNQVITAMDENYIEEDLLQQFRERFERTKAILNGYINYLAKTKMM</sequence>
<dbReference type="Proteomes" id="UP000319700">
    <property type="component" value="Unassembled WGS sequence"/>
</dbReference>
<name>A0A502ENX2_9FLAO</name>
<evidence type="ECO:0000313" key="1">
    <source>
        <dbReference type="EMBL" id="TPG38742.1"/>
    </source>
</evidence>
<accession>A0A502ENX2</accession>
<dbReference type="Pfam" id="PF05635">
    <property type="entry name" value="23S_rRNA_IVP"/>
    <property type="match status" value="1"/>
</dbReference>
<gene>
    <name evidence="1" type="ORF">EAH81_14755</name>
</gene>
<keyword evidence="2" id="KW-1185">Reference proteome</keyword>
<dbReference type="EMBL" id="RCZH01000009">
    <property type="protein sequence ID" value="TPG38742.1"/>
    <property type="molecule type" value="Genomic_DNA"/>
</dbReference>
<dbReference type="NCBIfam" id="TIGR02436">
    <property type="entry name" value="four helix bundle protein"/>
    <property type="match status" value="1"/>
</dbReference>
<comment type="caution">
    <text evidence="1">The sequence shown here is derived from an EMBL/GenBank/DDBJ whole genome shotgun (WGS) entry which is preliminary data.</text>
</comment>
<dbReference type="SUPFAM" id="SSF158446">
    <property type="entry name" value="IVS-encoded protein-like"/>
    <property type="match status" value="1"/>
</dbReference>
<dbReference type="PANTHER" id="PTHR38471:SF2">
    <property type="entry name" value="FOUR HELIX BUNDLE PROTEIN"/>
    <property type="match status" value="1"/>
</dbReference>
<protein>
    <submittedName>
        <fullName evidence="1">Four helix bundle protein</fullName>
    </submittedName>
</protein>
<dbReference type="InterPro" id="IPR012657">
    <property type="entry name" value="23S_rRNA-intervening_sequence"/>
</dbReference>
<dbReference type="OrthoDB" id="5515766at2"/>
<dbReference type="PANTHER" id="PTHR38471">
    <property type="entry name" value="FOUR HELIX BUNDLE PROTEIN"/>
    <property type="match status" value="1"/>
</dbReference>
<dbReference type="Gene3D" id="1.20.1440.60">
    <property type="entry name" value="23S rRNA-intervening sequence"/>
    <property type="match status" value="1"/>
</dbReference>
<evidence type="ECO:0000313" key="2">
    <source>
        <dbReference type="Proteomes" id="UP000319700"/>
    </source>
</evidence>
<dbReference type="CDD" id="cd16377">
    <property type="entry name" value="23S_rRNA_IVP_like"/>
    <property type="match status" value="1"/>
</dbReference>
<reference evidence="1 2" key="1">
    <citation type="journal article" date="2019" name="Environ. Microbiol.">
        <title>Species interactions and distinct microbial communities in high Arctic permafrost affected cryosols are associated with the CH4 and CO2 gas fluxes.</title>
        <authorList>
            <person name="Altshuler I."/>
            <person name="Hamel J."/>
            <person name="Turney S."/>
            <person name="Magnuson E."/>
            <person name="Levesque R."/>
            <person name="Greer C."/>
            <person name="Whyte L.G."/>
        </authorList>
    </citation>
    <scope>NUCLEOTIDE SEQUENCE [LARGE SCALE GENOMIC DNA]</scope>
    <source>
        <strain evidence="1 2">42</strain>
    </source>
</reference>
<proteinExistence type="predicted"/>
<organism evidence="1 2">
    <name type="scientific">Flavobacterium pectinovorum</name>
    <dbReference type="NCBI Taxonomy" id="29533"/>
    <lineage>
        <taxon>Bacteria</taxon>
        <taxon>Pseudomonadati</taxon>
        <taxon>Bacteroidota</taxon>
        <taxon>Flavobacteriia</taxon>
        <taxon>Flavobacteriales</taxon>
        <taxon>Flavobacteriaceae</taxon>
        <taxon>Flavobacterium</taxon>
    </lineage>
</organism>
<dbReference type="RefSeq" id="WP_140508308.1">
    <property type="nucleotide sequence ID" value="NZ_RCZH01000009.1"/>
</dbReference>
<dbReference type="AlphaFoldDB" id="A0A502ENX2"/>
<dbReference type="InterPro" id="IPR036583">
    <property type="entry name" value="23S_rRNA_IVS_sf"/>
</dbReference>